<evidence type="ECO:0000256" key="2">
    <source>
        <dbReference type="ARBA" id="ARBA00022801"/>
    </source>
</evidence>
<dbReference type="EMBL" id="VYGV01000004">
    <property type="protein sequence ID" value="NWF44260.1"/>
    <property type="molecule type" value="Genomic_DNA"/>
</dbReference>
<comment type="caution">
    <text evidence="6">The sequence shown here is derived from an EMBL/GenBank/DDBJ whole genome shotgun (WGS) entry which is preliminary data.</text>
</comment>
<proteinExistence type="predicted"/>
<keyword evidence="3" id="KW-0460">Magnesium</keyword>
<dbReference type="Pfam" id="PF04892">
    <property type="entry name" value="VanZ"/>
    <property type="match status" value="1"/>
</dbReference>
<dbReference type="GO" id="GO:0016787">
    <property type="term" value="F:hydrolase activity"/>
    <property type="evidence" value="ECO:0007669"/>
    <property type="project" value="UniProtKB-KW"/>
</dbReference>
<feature type="transmembrane region" description="Helical" evidence="4">
    <location>
        <begin position="60"/>
        <end position="78"/>
    </location>
</feature>
<evidence type="ECO:0000313" key="7">
    <source>
        <dbReference type="Proteomes" id="UP000545507"/>
    </source>
</evidence>
<dbReference type="InterPro" id="IPR006976">
    <property type="entry name" value="VanZ-like"/>
</dbReference>
<evidence type="ECO:0000259" key="5">
    <source>
        <dbReference type="PROSITE" id="PS51462"/>
    </source>
</evidence>
<dbReference type="Pfam" id="PF00293">
    <property type="entry name" value="NUDIX"/>
    <property type="match status" value="1"/>
</dbReference>
<dbReference type="InterPro" id="IPR000086">
    <property type="entry name" value="NUDIX_hydrolase_dom"/>
</dbReference>
<comment type="cofactor">
    <cofactor evidence="1">
        <name>Mg(2+)</name>
        <dbReference type="ChEBI" id="CHEBI:18420"/>
    </cofactor>
</comment>
<sequence length="296" mass="31647">MKQAALHRLACVALLLAVAYALALWQPVRAWYSDVDKLAHGLVFLGVYSALAWALRLKPWALAALALGLGAAVEVHQYFLPGFSASLKDWLADAVGIALAGGAHLVWQRWRAPADTATAGVLLPLAQFQQAVAALPLVSVDWVLTNPAGELLVGQRLNAPARGTWFTPGGRIRKGEPLAAALRRVAAEELGLADERAGALAQRGEPMGAWDHFYPDAAFSPTVPTHYVNLPYAAHLSDAEVNALGLPVGEQHGHWQWLPLAQAADTVHEHVKPYVAWLQARAPGAAPVSPYLVHSA</sequence>
<dbReference type="SUPFAM" id="SSF55811">
    <property type="entry name" value="Nudix"/>
    <property type="match status" value="1"/>
</dbReference>
<evidence type="ECO:0000256" key="4">
    <source>
        <dbReference type="SAM" id="Phobius"/>
    </source>
</evidence>
<keyword evidence="2" id="KW-0378">Hydrolase</keyword>
<feature type="transmembrane region" description="Helical" evidence="4">
    <location>
        <begin position="39"/>
        <end position="55"/>
    </location>
</feature>
<keyword evidence="7" id="KW-1185">Reference proteome</keyword>
<dbReference type="Gene3D" id="3.90.79.10">
    <property type="entry name" value="Nucleoside Triphosphate Pyrophosphohydrolase"/>
    <property type="match status" value="1"/>
</dbReference>
<dbReference type="PANTHER" id="PTHR43046:SF12">
    <property type="entry name" value="GDP-MANNOSE MANNOSYL HYDROLASE"/>
    <property type="match status" value="1"/>
</dbReference>
<reference evidence="6 7" key="1">
    <citation type="submission" date="2019-09" db="EMBL/GenBank/DDBJ databases">
        <title>Hydrogenophaga aromatica sp. nov., isolated from a para-xylene-degrading enrichment culture.</title>
        <authorList>
            <person name="Tancsics A."/>
            <person name="Banerjee S."/>
        </authorList>
    </citation>
    <scope>NUCLEOTIDE SEQUENCE [LARGE SCALE GENOMIC DNA]</scope>
    <source>
        <strain evidence="6 7">D2P1</strain>
    </source>
</reference>
<evidence type="ECO:0000313" key="6">
    <source>
        <dbReference type="EMBL" id="NWF44260.1"/>
    </source>
</evidence>
<dbReference type="RefSeq" id="WP_177133268.1">
    <property type="nucleotide sequence ID" value="NZ_VYGV01000004.1"/>
</dbReference>
<keyword evidence="4" id="KW-1133">Transmembrane helix</keyword>
<dbReference type="PROSITE" id="PS51462">
    <property type="entry name" value="NUDIX"/>
    <property type="match status" value="1"/>
</dbReference>
<feature type="transmembrane region" description="Helical" evidence="4">
    <location>
        <begin position="90"/>
        <end position="107"/>
    </location>
</feature>
<dbReference type="PANTHER" id="PTHR43046">
    <property type="entry name" value="GDP-MANNOSE MANNOSYL HYDROLASE"/>
    <property type="match status" value="1"/>
</dbReference>
<protein>
    <submittedName>
        <fullName evidence="6">NUDIX domain-containing protein</fullName>
    </submittedName>
</protein>
<evidence type="ECO:0000256" key="3">
    <source>
        <dbReference type="ARBA" id="ARBA00022842"/>
    </source>
</evidence>
<gene>
    <name evidence="6" type="ORF">F3K02_03185</name>
</gene>
<dbReference type="AlphaFoldDB" id="A0A7Y8GSV1"/>
<name>A0A7Y8GSV1_9BURK</name>
<accession>A0A7Y8GSV1</accession>
<keyword evidence="4" id="KW-0472">Membrane</keyword>
<evidence type="ECO:0000256" key="1">
    <source>
        <dbReference type="ARBA" id="ARBA00001946"/>
    </source>
</evidence>
<dbReference type="NCBIfam" id="NF037970">
    <property type="entry name" value="vanZ_1"/>
    <property type="match status" value="1"/>
</dbReference>
<feature type="domain" description="Nudix hydrolase" evidence="5">
    <location>
        <begin position="134"/>
        <end position="280"/>
    </location>
</feature>
<keyword evidence="4" id="KW-0812">Transmembrane</keyword>
<dbReference type="Proteomes" id="UP000545507">
    <property type="component" value="Unassembled WGS sequence"/>
</dbReference>
<dbReference type="InterPro" id="IPR015797">
    <property type="entry name" value="NUDIX_hydrolase-like_dom_sf"/>
</dbReference>
<organism evidence="6 7">
    <name type="scientific">Hydrogenophaga aromaticivorans</name>
    <dbReference type="NCBI Taxonomy" id="2610898"/>
    <lineage>
        <taxon>Bacteria</taxon>
        <taxon>Pseudomonadati</taxon>
        <taxon>Pseudomonadota</taxon>
        <taxon>Betaproteobacteria</taxon>
        <taxon>Burkholderiales</taxon>
        <taxon>Comamonadaceae</taxon>
        <taxon>Hydrogenophaga</taxon>
    </lineage>
</organism>